<dbReference type="OrthoDB" id="9811308at2"/>
<dbReference type="AlphaFoldDB" id="A0A1I6D1S5"/>
<feature type="transmembrane region" description="Helical" evidence="1">
    <location>
        <begin position="6"/>
        <end position="27"/>
    </location>
</feature>
<name>A0A1I6D1S5_9FIRM</name>
<evidence type="ECO:0000256" key="1">
    <source>
        <dbReference type="SAM" id="Phobius"/>
    </source>
</evidence>
<protein>
    <submittedName>
        <fullName evidence="2">Branched-chain amino acid transport protein</fullName>
    </submittedName>
</protein>
<evidence type="ECO:0000313" key="2">
    <source>
        <dbReference type="EMBL" id="SFQ99257.1"/>
    </source>
</evidence>
<dbReference type="RefSeq" id="WP_092482067.1">
    <property type="nucleotide sequence ID" value="NZ_FOYM01000004.1"/>
</dbReference>
<proteinExistence type="predicted"/>
<sequence length="106" mass="11606">MDAKIWLIIGGMALVTAIPRLLPYYILNKTNLSQPVRKWLKLLPTVIFASMITPPLLVEGNSLAPQAHVTDLVTVLAAGIIAYFTRNIAFSLAGAITVLLVIQYLF</sequence>
<keyword evidence="1" id="KW-1133">Transmembrane helix</keyword>
<dbReference type="EMBL" id="FOYM01000004">
    <property type="protein sequence ID" value="SFQ99257.1"/>
    <property type="molecule type" value="Genomic_DNA"/>
</dbReference>
<feature type="transmembrane region" description="Helical" evidence="1">
    <location>
        <begin position="88"/>
        <end position="105"/>
    </location>
</feature>
<gene>
    <name evidence="2" type="ORF">SAMN05660706_10459</name>
</gene>
<evidence type="ECO:0000313" key="3">
    <source>
        <dbReference type="Proteomes" id="UP000199584"/>
    </source>
</evidence>
<reference evidence="3" key="1">
    <citation type="submission" date="2016-10" db="EMBL/GenBank/DDBJ databases">
        <authorList>
            <person name="Varghese N."/>
            <person name="Submissions S."/>
        </authorList>
    </citation>
    <scope>NUCLEOTIDE SEQUENCE [LARGE SCALE GENOMIC DNA]</scope>
    <source>
        <strain evidence="3">DSM 3669</strain>
    </source>
</reference>
<keyword evidence="1" id="KW-0472">Membrane</keyword>
<feature type="transmembrane region" description="Helical" evidence="1">
    <location>
        <begin position="39"/>
        <end position="57"/>
    </location>
</feature>
<accession>A0A1I6D1S5</accession>
<dbReference type="Pfam" id="PF05437">
    <property type="entry name" value="AzlD"/>
    <property type="match status" value="1"/>
</dbReference>
<dbReference type="STRING" id="39060.SAMN05660706_10459"/>
<keyword evidence="1" id="KW-0812">Transmembrane</keyword>
<organism evidence="2 3">
    <name type="scientific">Desulfoscipio geothermicus DSM 3669</name>
    <dbReference type="NCBI Taxonomy" id="1121426"/>
    <lineage>
        <taxon>Bacteria</taxon>
        <taxon>Bacillati</taxon>
        <taxon>Bacillota</taxon>
        <taxon>Clostridia</taxon>
        <taxon>Eubacteriales</taxon>
        <taxon>Desulfallaceae</taxon>
        <taxon>Desulfoscipio</taxon>
    </lineage>
</organism>
<dbReference type="InterPro" id="IPR008407">
    <property type="entry name" value="Brnchd-chn_aa_trnsp_AzlD"/>
</dbReference>
<keyword evidence="3" id="KW-1185">Reference proteome</keyword>
<dbReference type="Proteomes" id="UP000199584">
    <property type="component" value="Unassembled WGS sequence"/>
</dbReference>